<organism evidence="1 2">
    <name type="scientific">Paenibacillus jamilae</name>
    <dbReference type="NCBI Taxonomy" id="114136"/>
    <lineage>
        <taxon>Bacteria</taxon>
        <taxon>Bacillati</taxon>
        <taxon>Bacillota</taxon>
        <taxon>Bacilli</taxon>
        <taxon>Bacillales</taxon>
        <taxon>Paenibacillaceae</taxon>
        <taxon>Paenibacillus</taxon>
    </lineage>
</organism>
<comment type="caution">
    <text evidence="1">The sequence shown here is derived from an EMBL/GenBank/DDBJ whole genome shotgun (WGS) entry which is preliminary data.</text>
</comment>
<name>A0ACC4ZZR5_9BACL</name>
<keyword evidence="2" id="KW-1185">Reference proteome</keyword>
<sequence>MTYVIEAPNKMYGGYTHGVRFENGVGETDDKTVRDVLVDDFGYEDVTPKAEKPKSKAEDKPAKDSAK</sequence>
<accession>A0ACC4ZZR5</accession>
<dbReference type="EMBL" id="LDRX01000015">
    <property type="protein sequence ID" value="KTS84476.1"/>
    <property type="molecule type" value="Genomic_DNA"/>
</dbReference>
<protein>
    <submittedName>
        <fullName evidence="1">Uncharacterized protein</fullName>
    </submittedName>
</protein>
<dbReference type="Proteomes" id="UP000074866">
    <property type="component" value="Unassembled WGS sequence"/>
</dbReference>
<gene>
    <name evidence="1" type="ORF">NS115_03885</name>
</gene>
<reference evidence="1 2" key="1">
    <citation type="journal article" date="2016" name="Front. Microbiol.">
        <title>Genomic Resource of Rice Seed Associated Bacteria.</title>
        <authorList>
            <person name="Midha S."/>
            <person name="Bansal K."/>
            <person name="Sharma S."/>
            <person name="Kumar N."/>
            <person name="Patil P.P."/>
            <person name="Chaudhry V."/>
            <person name="Patil P.B."/>
        </authorList>
    </citation>
    <scope>NUCLEOTIDE SEQUENCE [LARGE SCALE GENOMIC DNA]</scope>
    <source>
        <strain evidence="1 2">NS115</strain>
    </source>
</reference>
<evidence type="ECO:0000313" key="2">
    <source>
        <dbReference type="Proteomes" id="UP000074866"/>
    </source>
</evidence>
<evidence type="ECO:0000313" key="1">
    <source>
        <dbReference type="EMBL" id="KTS84476.1"/>
    </source>
</evidence>
<proteinExistence type="predicted"/>